<dbReference type="FunFam" id="1.10.1200.10:FF:000005">
    <property type="entry name" value="Nonribosomal peptide synthetase 1"/>
    <property type="match status" value="2"/>
</dbReference>
<dbReference type="InterPro" id="IPR001242">
    <property type="entry name" value="Condensation_dom"/>
</dbReference>
<evidence type="ECO:0000256" key="2">
    <source>
        <dbReference type="ARBA" id="ARBA00006432"/>
    </source>
</evidence>
<dbReference type="Gene3D" id="3.30.559.30">
    <property type="entry name" value="Nonribosomal peptide synthetase, condensation domain"/>
    <property type="match status" value="3"/>
</dbReference>
<keyword evidence="5" id="KW-0677">Repeat</keyword>
<dbReference type="PANTHER" id="PTHR45527">
    <property type="entry name" value="NONRIBOSOMAL PEPTIDE SYNTHETASE"/>
    <property type="match status" value="1"/>
</dbReference>
<dbReference type="InterPro" id="IPR010071">
    <property type="entry name" value="AA_adenyl_dom"/>
</dbReference>
<dbReference type="GO" id="GO:0044550">
    <property type="term" value="P:secondary metabolite biosynthetic process"/>
    <property type="evidence" value="ECO:0007669"/>
    <property type="project" value="UniProtKB-ARBA"/>
</dbReference>
<evidence type="ECO:0000256" key="1">
    <source>
        <dbReference type="ARBA" id="ARBA00001957"/>
    </source>
</evidence>
<dbReference type="InterPro" id="IPR006162">
    <property type="entry name" value="Ppantetheine_attach_site"/>
</dbReference>
<protein>
    <submittedName>
        <fullName evidence="8">Bacitracin synthetase 1</fullName>
    </submittedName>
</protein>
<dbReference type="EMBL" id="CP001581">
    <property type="protein sequence ID" value="ACO86965.1"/>
    <property type="molecule type" value="Genomic_DNA"/>
</dbReference>
<dbReference type="CDD" id="cd19534">
    <property type="entry name" value="E_NRPS"/>
    <property type="match status" value="1"/>
</dbReference>
<dbReference type="InterPro" id="IPR000873">
    <property type="entry name" value="AMP-dep_synth/lig_dom"/>
</dbReference>
<keyword evidence="3" id="KW-0596">Phosphopantetheine</keyword>
<dbReference type="InterPro" id="IPR023213">
    <property type="entry name" value="CAT-like_dom_sf"/>
</dbReference>
<dbReference type="PROSITE" id="PS50075">
    <property type="entry name" value="CARRIER"/>
    <property type="match status" value="2"/>
</dbReference>
<evidence type="ECO:0000256" key="6">
    <source>
        <dbReference type="ARBA" id="ARBA00023194"/>
    </source>
</evidence>
<dbReference type="Gene3D" id="1.10.1200.10">
    <property type="entry name" value="ACP-like"/>
    <property type="match status" value="2"/>
</dbReference>
<evidence type="ECO:0000313" key="8">
    <source>
        <dbReference type="EMBL" id="ACO86965.1"/>
    </source>
</evidence>
<comment type="cofactor">
    <cofactor evidence="1">
        <name>pantetheine 4'-phosphate</name>
        <dbReference type="ChEBI" id="CHEBI:47942"/>
    </cofactor>
</comment>
<keyword evidence="4" id="KW-0597">Phosphoprotein</keyword>
<dbReference type="SUPFAM" id="SSF47336">
    <property type="entry name" value="ACP-like"/>
    <property type="match status" value="2"/>
</dbReference>
<dbReference type="GO" id="GO:0005737">
    <property type="term" value="C:cytoplasm"/>
    <property type="evidence" value="ECO:0007669"/>
    <property type="project" value="TreeGrafter"/>
</dbReference>
<dbReference type="InterPro" id="IPR045851">
    <property type="entry name" value="AMP-bd_C_sf"/>
</dbReference>
<dbReference type="InterPro" id="IPR009081">
    <property type="entry name" value="PP-bd_ACP"/>
</dbReference>
<dbReference type="InterPro" id="IPR001031">
    <property type="entry name" value="Thioesterase"/>
</dbReference>
<dbReference type="NCBIfam" id="TIGR01733">
    <property type="entry name" value="AA-adenyl-dom"/>
    <property type="match status" value="2"/>
</dbReference>
<dbReference type="GO" id="GO:0043041">
    <property type="term" value="P:amino acid activation for nonribosomal peptide biosynthetic process"/>
    <property type="evidence" value="ECO:0007669"/>
    <property type="project" value="TreeGrafter"/>
</dbReference>
<dbReference type="InterPro" id="IPR029058">
    <property type="entry name" value="AB_hydrolase_fold"/>
</dbReference>
<dbReference type="Gene3D" id="2.30.38.10">
    <property type="entry name" value="Luciferase, Domain 3"/>
    <property type="match status" value="2"/>
</dbReference>
<dbReference type="Gene3D" id="1.10.287.490">
    <property type="entry name" value="Helix hairpin bin"/>
    <property type="match status" value="1"/>
</dbReference>
<dbReference type="FunFam" id="3.30.559.10:FF:000012">
    <property type="entry name" value="Non-ribosomal peptide synthetase"/>
    <property type="match status" value="1"/>
</dbReference>
<dbReference type="NCBIfam" id="TIGR01720">
    <property type="entry name" value="NRPS-para261"/>
    <property type="match status" value="1"/>
</dbReference>
<dbReference type="Pfam" id="PF00668">
    <property type="entry name" value="Condensation"/>
    <property type="match status" value="3"/>
</dbReference>
<feature type="domain" description="Carrier" evidence="7">
    <location>
        <begin position="965"/>
        <end position="1039"/>
    </location>
</feature>
<proteinExistence type="inferred from homology"/>
<dbReference type="InterPro" id="IPR020845">
    <property type="entry name" value="AMP-binding_CS"/>
</dbReference>
<dbReference type="GO" id="GO:0017000">
    <property type="term" value="P:antibiotic biosynthetic process"/>
    <property type="evidence" value="ECO:0007669"/>
    <property type="project" value="UniProtKB-KW"/>
</dbReference>
<evidence type="ECO:0000256" key="4">
    <source>
        <dbReference type="ARBA" id="ARBA00022553"/>
    </source>
</evidence>
<dbReference type="Pfam" id="PF13193">
    <property type="entry name" value="AMP-binding_C"/>
    <property type="match status" value="2"/>
</dbReference>
<organism evidence="8 9">
    <name type="scientific">Clostridium botulinum (strain Kyoto / Type A2)</name>
    <dbReference type="NCBI Taxonomy" id="536232"/>
    <lineage>
        <taxon>Bacteria</taxon>
        <taxon>Bacillati</taxon>
        <taxon>Bacillota</taxon>
        <taxon>Clostridia</taxon>
        <taxon>Eubacteriales</taxon>
        <taxon>Clostridiaceae</taxon>
        <taxon>Clostridium</taxon>
    </lineage>
</organism>
<dbReference type="KEGG" id="cby:CLM_0375"/>
<dbReference type="NCBIfam" id="NF003417">
    <property type="entry name" value="PRK04813.1"/>
    <property type="match status" value="3"/>
</dbReference>
<dbReference type="InterPro" id="IPR036736">
    <property type="entry name" value="ACP-like_sf"/>
</dbReference>
<dbReference type="CDD" id="cd19543">
    <property type="entry name" value="DCL_NRPS"/>
    <property type="match status" value="2"/>
</dbReference>
<feature type="domain" description="Carrier" evidence="7">
    <location>
        <begin position="2463"/>
        <end position="2538"/>
    </location>
</feature>
<evidence type="ECO:0000256" key="3">
    <source>
        <dbReference type="ARBA" id="ARBA00022450"/>
    </source>
</evidence>
<dbReference type="Gene3D" id="3.30.300.30">
    <property type="match status" value="2"/>
</dbReference>
<dbReference type="Proteomes" id="UP000001374">
    <property type="component" value="Chromosome"/>
</dbReference>
<dbReference type="PROSITE" id="PS00455">
    <property type="entry name" value="AMP_BINDING"/>
    <property type="match status" value="2"/>
</dbReference>
<dbReference type="GO" id="GO:0003824">
    <property type="term" value="F:catalytic activity"/>
    <property type="evidence" value="ECO:0007669"/>
    <property type="project" value="InterPro"/>
</dbReference>
<dbReference type="InterPro" id="IPR025110">
    <property type="entry name" value="AMP-bd_C"/>
</dbReference>
<dbReference type="Pfam" id="PF00975">
    <property type="entry name" value="Thioesterase"/>
    <property type="match status" value="1"/>
</dbReference>
<dbReference type="SUPFAM" id="SSF56801">
    <property type="entry name" value="Acetyl-CoA synthetase-like"/>
    <property type="match status" value="2"/>
</dbReference>
<dbReference type="eggNOG" id="COG1020">
    <property type="taxonomic scope" value="Bacteria"/>
</dbReference>
<keyword evidence="6" id="KW-0045">Antibiotic biosynthesis</keyword>
<gene>
    <name evidence="8" type="ordered locus">CLM_0375</name>
</gene>
<dbReference type="FunFam" id="3.40.50.12780:FF:000012">
    <property type="entry name" value="Non-ribosomal peptide synthetase"/>
    <property type="match status" value="2"/>
</dbReference>
<dbReference type="GO" id="GO:0031177">
    <property type="term" value="F:phosphopantetheine binding"/>
    <property type="evidence" value="ECO:0007669"/>
    <property type="project" value="TreeGrafter"/>
</dbReference>
<dbReference type="Gene3D" id="3.40.50.1820">
    <property type="entry name" value="alpha/beta hydrolase"/>
    <property type="match status" value="1"/>
</dbReference>
<dbReference type="FunFam" id="2.30.38.10:FF:000001">
    <property type="entry name" value="Non-ribosomal peptide synthetase PvdI"/>
    <property type="match status" value="2"/>
</dbReference>
<dbReference type="RefSeq" id="WP_012705613.1">
    <property type="nucleotide sequence ID" value="NC_012563.1"/>
</dbReference>
<dbReference type="InterPro" id="IPR010060">
    <property type="entry name" value="NRPS_synth"/>
</dbReference>
<dbReference type="GO" id="GO:0008610">
    <property type="term" value="P:lipid biosynthetic process"/>
    <property type="evidence" value="ECO:0007669"/>
    <property type="project" value="UniProtKB-ARBA"/>
</dbReference>
<evidence type="ECO:0000313" key="9">
    <source>
        <dbReference type="Proteomes" id="UP000001374"/>
    </source>
</evidence>
<reference evidence="8 9" key="1">
    <citation type="submission" date="2008-10" db="EMBL/GenBank/DDBJ databases">
        <title>Genome sequence of Clostridium botulinum A2 Kyoto.</title>
        <authorList>
            <person name="Shrivastava S."/>
            <person name="Brinkac L.M."/>
            <person name="Brown J.L."/>
            <person name="Bruce D."/>
            <person name="Detter C.C."/>
            <person name="Johnson E.A."/>
            <person name="Munk C.A."/>
            <person name="Smith L.A."/>
            <person name="Smith T.J."/>
            <person name="Sutton G."/>
            <person name="Brettin T.S."/>
        </authorList>
    </citation>
    <scope>NUCLEOTIDE SEQUENCE [LARGE SCALE GENOMIC DNA]</scope>
    <source>
        <strain evidence="9">Kyoto / Type A2</strain>
    </source>
</reference>
<dbReference type="FunFam" id="3.30.300.30:FF:000010">
    <property type="entry name" value="Enterobactin synthetase component F"/>
    <property type="match status" value="2"/>
</dbReference>
<evidence type="ECO:0000256" key="5">
    <source>
        <dbReference type="ARBA" id="ARBA00022737"/>
    </source>
</evidence>
<evidence type="ECO:0000259" key="7">
    <source>
        <dbReference type="PROSITE" id="PS50075"/>
    </source>
</evidence>
<dbReference type="Gene3D" id="3.30.559.10">
    <property type="entry name" value="Chloramphenicol acetyltransferase-like domain"/>
    <property type="match status" value="3"/>
</dbReference>
<dbReference type="PROSITE" id="PS00012">
    <property type="entry name" value="PHOSPHOPANTETHEINE"/>
    <property type="match status" value="1"/>
</dbReference>
<comment type="similarity">
    <text evidence="2">Belongs to the ATP-dependent AMP-binding enzyme family.</text>
</comment>
<dbReference type="Pfam" id="PF00501">
    <property type="entry name" value="AMP-binding"/>
    <property type="match status" value="2"/>
</dbReference>
<dbReference type="Gene3D" id="3.40.50.980">
    <property type="match status" value="4"/>
</dbReference>
<accession>C1FRJ0</accession>
<sequence>MIIKNIYSLTPMQMGMLFHALKDEESSSYFEQSIFTLKGEIDLNIFERSFNKVIERYDILRTVFVYENVDKPKQIVFKERKAKIGYEDISKLSNESKENYIENFISKDKEKGFNLGKDLLIRISILKVEKDKYEVVWSFHHILMDGWCLNIIMNDFFNIYSQLQEEKSIELPKVTPYIEYIKWLEDRKKLDNEGEEYWRNYLSCYENVAGIPISTKKHKEEKYELKELKFAINKEKTKKLERIVKTERVTMNTIIQAVWGILLQRYNNIDDVVFGTVVSGRNANIEGIDRMVGLFINTIPVRIKTESGMSFVELIKEIQKSSLESSKYDYYPLAEIQSKTKLKNELINNIVVYENYYIDNSSINLNEKINKKFIMENMQTREETNYDLNLIIGPSEELNIKLSYNKKIYDDYIIKKISKQFALIIDTIISNKNILVDKIEIIEEEEKKQILYEFNDTKVDYPKNKTIQELFEEQVEKTPNNIAVVFEDKKLTYRELNEKANSLARVLRDKGVKADSIVAIMVERSIEMIVGIMGILKSGGAYLPIDPSYPKSRIEYILEDSKSKTLLSTEILAKNIEFDGGVIDLFKDQLFNENPYNLGKVNNSDNLAYIIYTSGTTGKPKGVMVNHLGILNLQRSFNKTLKIRSNDRVLQFASISFDASVWEIFMTILNGARLYIPKLELTKDILNLEKYINSNNITIATIPPNYLANMDNEKKFSLRLIITAGSETNKRLQEIWREKCTYINAYGPTEDSICTTMWMNIEKNNHSNIIPIGRPILNKKIYILDKDYKLTPIGVSGELCISGDGLARGYLNNPELTSEKFVDNPFEPGERMYRTGDLARWLPDGNIEFLGRIDNQVKIRGFRIELEEIENRLLEYEGVKEAVVVAKEDKEDKERSKYLCAYIVSNNKIGRNELKNYLLKDLPEYMIPLNFVNIEKIPLTSNGKVDRKILQNREDLINIYEECEKPRNSMEEVMIEVFKEVLGVENLGINHSFFDLGGDSIKAIGLISKLKKHGYKLEIKDLFKYNTIKDISNRITLEENSIINQELVKGKIDLIPIQKWFFEKDFIDNHHWNQAVMLFSEEGFNESIIKKVFDKITEHHDALRIVFKNEKENVLQFNRGLEGELYSLEIFDYRSVENYKKEIENKCNKLQSSINLSNGPLVKLGMFKTKEGDHLLIVIHHLVIDGVSWRILLEDFSLIYNMELNNKPIILQEKTNSFREWSTYIKEYANSKDLLQEEEYWENIENTKIKKVPKDNEIKDSIFKDNRSISIRLSEEDTENLLRNVNKAYNTEINDILLTALGLTIKQWSKENKVLINLEGHGREEFSSNINVSRTIGWFTNQYPLVLDISRDKDISYEIKNTKETLRRVPNKGMGYGILRYIKNKWDNNINPEISFNYLGQFDEEIKSNVFKISNLPIGQSMSLNSENTYCLNINGMISNGVLNMNFGYNYKEYNEETIKEISNNYKNNLVNIINYCLSKEKTELTPTDLGDSNLTIDQLDILNLKYRNKGLEIKNIYSLTPMQMGMLFHALKDKESSSYFEQSILTLKGEIDLNTFERSFNKVIERYDILRTVFVYENVDKPKQIVFKERKTKISYEDISQLSNESKESYIENFISKDKEKGFSLEKDLLIRMSILKVEKDKYEVVWSFHHILMDGWCLNIIMNDFFNIYSQLQEEKSIEIPKVTPYIEYIKWFEDRKKLNNEGEEYWRSYLSCYEDVAGIPISTKRHKEEKYELKELKFVINKEKTKKLERIVKTEQVTMNTIIQAVWGILLQRYNNIDDVVFGTVVSGRNANIEGIDRMVGLFINTIPVRIKTESGMSFVELIKEIQKSSLESSKYDYYPLAEIQSKTKLKNELINNIVVYENYYIDNSSVNLNEKINKKFIMENMKSREETNYDLNLIIGPSEELNIKLSYNKKIYDDYIIEKISKQLALIIDTIISNKNILVDEIEIIEEEEKNKILYEFNDTKVDYPKDKTIQELFEEQVEKTPNNIAVVFEDKKLTYRELNEKANSLGRLLRDKGVKADSIVGIMVERSVEMIVGIMGILKSGGAYLPIDPSYPVERIEYMIEDAKIDILITSEEFINKVKFSKSIVNIKEKSILKKDNLDIINKSSDLAYVIYTSGSTGRPKGVMVEHKSLINLCNYHNKKFNIKEEDKSTSYAEFSFDASVWEVFPYLIIGATIYIINENIKLDIIKLNKYYEKNNITISFLPTPICQQFMEVDNTSLRVILTGGDKLNNYKEKQISIINNYGPTEATVLTTSYHVKSKVNNIPIGKPMYNQRVYILNNKKVAPIGVSGELCISGDGLARGYLNNPELTSEKFVDNPFEPGERMYRTGDLAKWLPDGNIEFLGRIDNQVKIRGFRIELEEIENRLLEYEGVKEAVVVAKEDKERSKYLCAYIVSNNKIDRNELKNYLLKGLPEYMIPSYFIELEKIPLTSNGKIDRRALPEPNRKMNIGIGYEAAGNELEEKLVKIWSEILEVNEIGINDNFFELDGNSLKAMMLVSKIYKELEVEVPLNDLFKAATIKELSKYIINKDIIDKYKKNNKMIMLNNKKENNIFAFPPLAGYGIVYKELSQFLTMNTLYGFDFIEHEKRNEEYIELITNIQKDKPYILIGYSIGGNLAFEVAKNLEKQGYEVSDIILLDSLIREHKIDCSLDSTKKEAERMIENIKQYASEEDLLMFNYIKENYSIITRKIFKYKLYSNNVINIGKIKSNIHLIASCENKNNEKLNLWQKSTLGSFKIYNGFGSHNLMMSKEYIKKNANIIRDILGKIE</sequence>
<dbReference type="SUPFAM" id="SSF53474">
    <property type="entry name" value="alpha/beta-Hydrolases"/>
    <property type="match status" value="1"/>
</dbReference>
<name>C1FRJ0_CLOBJ</name>
<dbReference type="FunFam" id="3.40.50.980:FF:000001">
    <property type="entry name" value="Non-ribosomal peptide synthetase"/>
    <property type="match status" value="2"/>
</dbReference>
<dbReference type="PANTHER" id="PTHR45527:SF14">
    <property type="entry name" value="PLIPASTATIN SYNTHASE SUBUNIT B"/>
    <property type="match status" value="1"/>
</dbReference>
<dbReference type="HOGENOM" id="CLU_000022_0_1_9"/>
<dbReference type="SUPFAM" id="SSF52777">
    <property type="entry name" value="CoA-dependent acyltransferases"/>
    <property type="match status" value="6"/>
</dbReference>
<dbReference type="Pfam" id="PF00550">
    <property type="entry name" value="PP-binding"/>
    <property type="match status" value="2"/>
</dbReference>